<dbReference type="EMBL" id="DVHC01000003">
    <property type="protein sequence ID" value="HIR58476.1"/>
    <property type="molecule type" value="Genomic_DNA"/>
</dbReference>
<proteinExistence type="predicted"/>
<dbReference type="GO" id="GO:0003700">
    <property type="term" value="F:DNA-binding transcription factor activity"/>
    <property type="evidence" value="ECO:0007669"/>
    <property type="project" value="InterPro"/>
</dbReference>
<dbReference type="InterPro" id="IPR036388">
    <property type="entry name" value="WH-like_DNA-bd_sf"/>
</dbReference>
<feature type="domain" description="HTH gntR-type" evidence="4">
    <location>
        <begin position="11"/>
        <end position="79"/>
    </location>
</feature>
<evidence type="ECO:0000256" key="2">
    <source>
        <dbReference type="ARBA" id="ARBA00023125"/>
    </source>
</evidence>
<dbReference type="Gene3D" id="1.10.10.10">
    <property type="entry name" value="Winged helix-like DNA-binding domain superfamily/Winged helix DNA-binding domain"/>
    <property type="match status" value="1"/>
</dbReference>
<protein>
    <submittedName>
        <fullName evidence="5">GntR family transcriptional regulator</fullName>
    </submittedName>
</protein>
<comment type="caution">
    <text evidence="5">The sequence shown here is derived from an EMBL/GenBank/DDBJ whole genome shotgun (WGS) entry which is preliminary data.</text>
</comment>
<keyword evidence="2" id="KW-0238">DNA-binding</keyword>
<accession>A0A9D1J2B3</accession>
<dbReference type="Proteomes" id="UP000824232">
    <property type="component" value="Unassembled WGS sequence"/>
</dbReference>
<evidence type="ECO:0000256" key="3">
    <source>
        <dbReference type="ARBA" id="ARBA00023163"/>
    </source>
</evidence>
<organism evidence="5 6">
    <name type="scientific">Candidatus Onthousia excrementipullorum</name>
    <dbReference type="NCBI Taxonomy" id="2840884"/>
    <lineage>
        <taxon>Bacteria</taxon>
        <taxon>Bacillati</taxon>
        <taxon>Bacillota</taxon>
        <taxon>Bacilli</taxon>
        <taxon>Candidatus Onthousia</taxon>
    </lineage>
</organism>
<dbReference type="PANTHER" id="PTHR38445:SF7">
    <property type="entry name" value="GNTR-FAMILY TRANSCRIPTIONAL REGULATOR"/>
    <property type="match status" value="1"/>
</dbReference>
<dbReference type="InterPro" id="IPR036390">
    <property type="entry name" value="WH_DNA-bd_sf"/>
</dbReference>
<evidence type="ECO:0000259" key="4">
    <source>
        <dbReference type="PROSITE" id="PS50949"/>
    </source>
</evidence>
<dbReference type="SUPFAM" id="SSF46785">
    <property type="entry name" value="Winged helix' DNA-binding domain"/>
    <property type="match status" value="1"/>
</dbReference>
<reference evidence="5" key="2">
    <citation type="journal article" date="2021" name="PeerJ">
        <title>Extensive microbial diversity within the chicken gut microbiome revealed by metagenomics and culture.</title>
        <authorList>
            <person name="Gilroy R."/>
            <person name="Ravi A."/>
            <person name="Getino M."/>
            <person name="Pursley I."/>
            <person name="Horton D.L."/>
            <person name="Alikhan N.F."/>
            <person name="Baker D."/>
            <person name="Gharbi K."/>
            <person name="Hall N."/>
            <person name="Watson M."/>
            <person name="Adriaenssens E.M."/>
            <person name="Foster-Nyarko E."/>
            <person name="Jarju S."/>
            <person name="Secka A."/>
            <person name="Antonio M."/>
            <person name="Oren A."/>
            <person name="Chaudhuri R.R."/>
            <person name="La Ragione R."/>
            <person name="Hildebrand F."/>
            <person name="Pallen M.J."/>
        </authorList>
    </citation>
    <scope>NUCLEOTIDE SEQUENCE</scope>
    <source>
        <strain evidence="5">CHK184-20233</strain>
    </source>
</reference>
<keyword evidence="1" id="KW-0805">Transcription regulation</keyword>
<dbReference type="CDD" id="cd07377">
    <property type="entry name" value="WHTH_GntR"/>
    <property type="match status" value="1"/>
</dbReference>
<keyword evidence="3" id="KW-0804">Transcription</keyword>
<dbReference type="PANTHER" id="PTHR38445">
    <property type="entry name" value="HTH-TYPE TRANSCRIPTIONAL REPRESSOR YTRA"/>
    <property type="match status" value="1"/>
</dbReference>
<reference evidence="5" key="1">
    <citation type="submission" date="2020-10" db="EMBL/GenBank/DDBJ databases">
        <authorList>
            <person name="Gilroy R."/>
        </authorList>
    </citation>
    <scope>NUCLEOTIDE SEQUENCE</scope>
    <source>
        <strain evidence="5">CHK184-20233</strain>
    </source>
</reference>
<dbReference type="Pfam" id="PF00392">
    <property type="entry name" value="GntR"/>
    <property type="match status" value="1"/>
</dbReference>
<name>A0A9D1J2B3_9FIRM</name>
<dbReference type="AlphaFoldDB" id="A0A9D1J2B3"/>
<dbReference type="GO" id="GO:0003677">
    <property type="term" value="F:DNA binding"/>
    <property type="evidence" value="ECO:0007669"/>
    <property type="project" value="UniProtKB-KW"/>
</dbReference>
<sequence length="126" mass="14303">MQIIISNSSDTPIYQQIVDNIKREILNGNLVGGEALPSIRTLAKDLRISNITTKRAYEELEKDGFIEAVATKGYFVKNKSENYLKEEILKKIEENLEAALTIADTYHISYEEVLEILKALREDNNG</sequence>
<evidence type="ECO:0000256" key="1">
    <source>
        <dbReference type="ARBA" id="ARBA00023015"/>
    </source>
</evidence>
<evidence type="ECO:0000313" key="5">
    <source>
        <dbReference type="EMBL" id="HIR58476.1"/>
    </source>
</evidence>
<gene>
    <name evidence="5" type="ORF">IAB38_00330</name>
</gene>
<dbReference type="SMART" id="SM00345">
    <property type="entry name" value="HTH_GNTR"/>
    <property type="match status" value="1"/>
</dbReference>
<dbReference type="PROSITE" id="PS50949">
    <property type="entry name" value="HTH_GNTR"/>
    <property type="match status" value="1"/>
</dbReference>
<evidence type="ECO:0000313" key="6">
    <source>
        <dbReference type="Proteomes" id="UP000824232"/>
    </source>
</evidence>
<dbReference type="InterPro" id="IPR000524">
    <property type="entry name" value="Tscrpt_reg_HTH_GntR"/>
</dbReference>